<dbReference type="InterPro" id="IPR036653">
    <property type="entry name" value="CinA-like_C"/>
</dbReference>
<sequence length="402" mass="44964">MQALICSVGTEILLGNIVDTNSQYIASHLKEMGIDVYKMVTVGDNFDRLYKVLSEANGLYDYIFLTGGLGPTADDITKEVVVKVCGKENELVVDADSMKALEEYFEKKDRAIKINKKQAIFPKSATILKNPKGTAPGCIIESKSKFILLPGPPHEMTYMFDNELQLVKDSIIKTVTAKTALLGEWDMASRVDLTGSNPTISPYATDYGCILRITAKAETEKDADKLLEEGKKKVKEALAKYLITFEDKRKEEILIDLLRKKNETLASAESITGGLIASSIIDIPGASDVIHESYITYSNETKNKLLNVSYETIEKYDVVSRQVLKEMLDGLYEKSKANLCIATTGYAHLGHVFVGILYNGKYLLKEFQFNGDRNRVRLRAKNRAIDLSIIFIRGDYEENLDF</sequence>
<dbReference type="STRING" id="33036.HMPREF3200_00243"/>
<feature type="domain" description="MoaB/Mog" evidence="2">
    <location>
        <begin position="4"/>
        <end position="171"/>
    </location>
</feature>
<proteinExistence type="inferred from homology"/>
<dbReference type="CDD" id="cd00885">
    <property type="entry name" value="cinA"/>
    <property type="match status" value="1"/>
</dbReference>
<dbReference type="AlphaFoldDB" id="A0A133KI14"/>
<evidence type="ECO:0000259" key="2">
    <source>
        <dbReference type="SMART" id="SM00852"/>
    </source>
</evidence>
<dbReference type="SMART" id="SM00852">
    <property type="entry name" value="MoCF_biosynth"/>
    <property type="match status" value="1"/>
</dbReference>
<comment type="caution">
    <text evidence="3">The sequence shown here is derived from an EMBL/GenBank/DDBJ whole genome shotgun (WGS) entry which is preliminary data.</text>
</comment>
<dbReference type="PIRSF" id="PIRSF006728">
    <property type="entry name" value="CinA"/>
    <property type="match status" value="1"/>
</dbReference>
<dbReference type="NCBIfam" id="TIGR00177">
    <property type="entry name" value="molyb_syn"/>
    <property type="match status" value="1"/>
</dbReference>
<dbReference type="InterPro" id="IPR001453">
    <property type="entry name" value="MoaB/Mog_dom"/>
</dbReference>
<dbReference type="HAMAP" id="MF_00226_B">
    <property type="entry name" value="CinA_B"/>
    <property type="match status" value="1"/>
</dbReference>
<evidence type="ECO:0000313" key="4">
    <source>
        <dbReference type="Proteomes" id="UP000070383"/>
    </source>
</evidence>
<dbReference type="Proteomes" id="UP000070383">
    <property type="component" value="Unassembled WGS sequence"/>
</dbReference>
<dbReference type="Gene3D" id="3.90.950.20">
    <property type="entry name" value="CinA-like"/>
    <property type="match status" value="1"/>
</dbReference>
<dbReference type="InterPro" id="IPR008136">
    <property type="entry name" value="CinA_C"/>
</dbReference>
<dbReference type="PATRIC" id="fig|33036.3.peg.246"/>
<dbReference type="PANTHER" id="PTHR13939:SF0">
    <property type="entry name" value="NMN AMIDOHYDROLASE-LIKE PROTEIN YFAY"/>
    <property type="match status" value="1"/>
</dbReference>
<dbReference type="PANTHER" id="PTHR13939">
    <property type="entry name" value="NICOTINAMIDE-NUCLEOTIDE AMIDOHYDROLASE PNCC"/>
    <property type="match status" value="1"/>
</dbReference>
<dbReference type="RefSeq" id="WP_060928912.1">
    <property type="nucleotide sequence ID" value="NZ_CAMPNK010000009.1"/>
</dbReference>
<dbReference type="Pfam" id="PF02464">
    <property type="entry name" value="CinA"/>
    <property type="match status" value="1"/>
</dbReference>
<dbReference type="Pfam" id="PF18146">
    <property type="entry name" value="CinA_KH"/>
    <property type="match status" value="1"/>
</dbReference>
<name>A0A133KI14_9FIRM</name>
<gene>
    <name evidence="1" type="primary">cinA</name>
    <name evidence="3" type="ORF">HMPREF3200_00243</name>
</gene>
<dbReference type="InterPro" id="IPR008135">
    <property type="entry name" value="Competence-induced_CinA"/>
</dbReference>
<dbReference type="Gene3D" id="3.40.980.10">
    <property type="entry name" value="MoaB/Mog-like domain"/>
    <property type="match status" value="1"/>
</dbReference>
<protein>
    <recommendedName>
        <fullName evidence="1">Putative competence-damage inducible protein</fullName>
    </recommendedName>
</protein>
<evidence type="ECO:0000313" key="3">
    <source>
        <dbReference type="EMBL" id="KWZ79185.1"/>
    </source>
</evidence>
<dbReference type="SUPFAM" id="SSF142433">
    <property type="entry name" value="CinA-like"/>
    <property type="match status" value="1"/>
</dbReference>
<evidence type="ECO:0000256" key="1">
    <source>
        <dbReference type="HAMAP-Rule" id="MF_00226"/>
    </source>
</evidence>
<keyword evidence="4" id="KW-1185">Reference proteome</keyword>
<reference evidence="4" key="1">
    <citation type="submission" date="2016-01" db="EMBL/GenBank/DDBJ databases">
        <authorList>
            <person name="Mitreva M."/>
            <person name="Pepin K.H."/>
            <person name="Mihindukulasuriya K.A."/>
            <person name="Fulton R."/>
            <person name="Fronick C."/>
            <person name="O'Laughlin M."/>
            <person name="Miner T."/>
            <person name="Herter B."/>
            <person name="Rosa B.A."/>
            <person name="Cordes M."/>
            <person name="Tomlinson C."/>
            <person name="Wollam A."/>
            <person name="Palsikar V.B."/>
            <person name="Mardis E.R."/>
            <person name="Wilson R.K."/>
        </authorList>
    </citation>
    <scope>NUCLEOTIDE SEQUENCE [LARGE SCALE GENOMIC DNA]</scope>
    <source>
        <strain evidence="4">MJR8151</strain>
    </source>
</reference>
<dbReference type="InterPro" id="IPR036425">
    <property type="entry name" value="MoaB/Mog-like_dom_sf"/>
</dbReference>
<dbReference type="Pfam" id="PF00994">
    <property type="entry name" value="MoCF_biosynth"/>
    <property type="match status" value="1"/>
</dbReference>
<dbReference type="InterPro" id="IPR041424">
    <property type="entry name" value="CinA_KH"/>
</dbReference>
<accession>A0A133KI14</accession>
<dbReference type="InterPro" id="IPR050101">
    <property type="entry name" value="CinA"/>
</dbReference>
<dbReference type="SUPFAM" id="SSF53218">
    <property type="entry name" value="Molybdenum cofactor biosynthesis proteins"/>
    <property type="match status" value="1"/>
</dbReference>
<dbReference type="NCBIfam" id="TIGR00199">
    <property type="entry name" value="PncC_domain"/>
    <property type="match status" value="1"/>
</dbReference>
<dbReference type="NCBIfam" id="TIGR00200">
    <property type="entry name" value="cinA_nterm"/>
    <property type="match status" value="1"/>
</dbReference>
<comment type="similarity">
    <text evidence="1">Belongs to the CinA family.</text>
</comment>
<dbReference type="EMBL" id="LRPM01000005">
    <property type="protein sequence ID" value="KWZ79185.1"/>
    <property type="molecule type" value="Genomic_DNA"/>
</dbReference>
<dbReference type="OrthoDB" id="9801454at2"/>
<organism evidence="3 4">
    <name type="scientific">Anaerococcus tetradius</name>
    <dbReference type="NCBI Taxonomy" id="33036"/>
    <lineage>
        <taxon>Bacteria</taxon>
        <taxon>Bacillati</taxon>
        <taxon>Bacillota</taxon>
        <taxon>Tissierellia</taxon>
        <taxon>Tissierellales</taxon>
        <taxon>Peptoniphilaceae</taxon>
        <taxon>Anaerococcus</taxon>
    </lineage>
</organism>